<dbReference type="NCBIfam" id="TIGR03974">
    <property type="entry name" value="rSAM_six_Cys"/>
    <property type="match status" value="1"/>
</dbReference>
<keyword evidence="2" id="KW-0004">4Fe-4S</keyword>
<dbReference type="SFLD" id="SFLDG01067">
    <property type="entry name" value="SPASM/twitch_domain_containing"/>
    <property type="match status" value="1"/>
</dbReference>
<comment type="caution">
    <text evidence="8">The sequence shown here is derived from an EMBL/GenBank/DDBJ whole genome shotgun (WGS) entry which is preliminary data.</text>
</comment>
<dbReference type="InterPro" id="IPR013785">
    <property type="entry name" value="Aldolase_TIM"/>
</dbReference>
<dbReference type="InterPro" id="IPR000385">
    <property type="entry name" value="MoaA_NifB_PqqE_Fe-S-bd_CS"/>
</dbReference>
<dbReference type="InterPro" id="IPR023867">
    <property type="entry name" value="Sulphatase_maturase_rSAM"/>
</dbReference>
<keyword evidence="4" id="KW-0479">Metal-binding</keyword>
<evidence type="ECO:0000259" key="7">
    <source>
        <dbReference type="PROSITE" id="PS51918"/>
    </source>
</evidence>
<name>A0ABX2RCU1_9THEO</name>
<evidence type="ECO:0000256" key="5">
    <source>
        <dbReference type="ARBA" id="ARBA00023004"/>
    </source>
</evidence>
<sequence>MMHIYRYKGVNIAVDEFSGGIHVLDEITYEILKEYDGYQGKAPLEDLTLEKVLPKLEGRYSPAEVMEALEEIKTLIAEGQLFSEDKFKEHYKPPKTEIKAMCLNIAHDCNMRCRYCFAGTGSYGHERGLMPLTIAQKAIDFLIENSGHRKNLEVDFFGGEPLLNWEVVKATVLYGKDKAKAFGKNISFTLTTNALLLTDEVREFLAEHDMGIVLSLDGREEVHDRMRPLPGGKASYQMVLTNIKNFLEKWGERPYYIRGTFTAQNPDFAEDFKALVREGFKSISLEPVVLPDSSHLALREELLPVLKAQYDELGEYLYKLWQEGKNVEFFHFNLNPYEGPCLHKRLSGCGAGFEYVAVSPEGDIYPCHQFVGKDEYRMGNVEEGIIRQDIPETFKNAHIYNKTECASCWARYYCSGGCHANNLNMTGDVLKPYKTSCEMMRKRVEIALYLTLKKEGLI</sequence>
<dbReference type="InterPro" id="IPR007197">
    <property type="entry name" value="rSAM"/>
</dbReference>
<proteinExistence type="predicted"/>
<reference evidence="8 9" key="1">
    <citation type="submission" date="2020-07" db="EMBL/GenBank/DDBJ databases">
        <title>Genomic Encyclopedia of Type Strains, Phase III (KMG-III): the genomes of soil and plant-associated and newly described type strains.</title>
        <authorList>
            <person name="Whitman W."/>
        </authorList>
    </citation>
    <scope>NUCLEOTIDE SEQUENCE [LARGE SCALE GENOMIC DNA]</scope>
    <source>
        <strain evidence="8 9">DSM 11255</strain>
    </source>
</reference>
<dbReference type="InterPro" id="IPR058240">
    <property type="entry name" value="rSAM_sf"/>
</dbReference>
<evidence type="ECO:0000256" key="1">
    <source>
        <dbReference type="ARBA" id="ARBA00001966"/>
    </source>
</evidence>
<dbReference type="InterPro" id="IPR023885">
    <property type="entry name" value="4Fe4S-binding_SPASM_dom"/>
</dbReference>
<evidence type="ECO:0000256" key="4">
    <source>
        <dbReference type="ARBA" id="ARBA00022723"/>
    </source>
</evidence>
<evidence type="ECO:0000256" key="6">
    <source>
        <dbReference type="ARBA" id="ARBA00023014"/>
    </source>
</evidence>
<organism evidence="8 9">
    <name type="scientific">Carboxydothermus ferrireducens DSM 11255</name>
    <dbReference type="NCBI Taxonomy" id="1119529"/>
    <lineage>
        <taxon>Bacteria</taxon>
        <taxon>Bacillati</taxon>
        <taxon>Bacillota</taxon>
        <taxon>Clostridia</taxon>
        <taxon>Thermoanaerobacterales</taxon>
        <taxon>Thermoanaerobacteraceae</taxon>
        <taxon>Carboxydothermus</taxon>
    </lineage>
</organism>
<comment type="cofactor">
    <cofactor evidence="1">
        <name>[4Fe-4S] cluster</name>
        <dbReference type="ChEBI" id="CHEBI:49883"/>
    </cofactor>
</comment>
<dbReference type="Pfam" id="PF04055">
    <property type="entry name" value="Radical_SAM"/>
    <property type="match status" value="1"/>
</dbReference>
<dbReference type="CDD" id="cd01335">
    <property type="entry name" value="Radical_SAM"/>
    <property type="match status" value="1"/>
</dbReference>
<dbReference type="InterPro" id="IPR047602">
    <property type="entry name" value="SPASM_CteB-like"/>
</dbReference>
<keyword evidence="3" id="KW-0949">S-adenosyl-L-methionine</keyword>
<dbReference type="EMBL" id="JACCBS010000002">
    <property type="protein sequence ID" value="NYE57638.1"/>
    <property type="molecule type" value="Genomic_DNA"/>
</dbReference>
<keyword evidence="5" id="KW-0408">Iron</keyword>
<feature type="domain" description="Radical SAM core" evidence="7">
    <location>
        <begin position="95"/>
        <end position="323"/>
    </location>
</feature>
<evidence type="ECO:0000313" key="8">
    <source>
        <dbReference type="EMBL" id="NYE57638.1"/>
    </source>
</evidence>
<dbReference type="RefSeq" id="WP_028052805.1">
    <property type="nucleotide sequence ID" value="NZ_ATYG01000031.1"/>
</dbReference>
<dbReference type="SFLD" id="SFLDS00029">
    <property type="entry name" value="Radical_SAM"/>
    <property type="match status" value="1"/>
</dbReference>
<evidence type="ECO:0000313" key="9">
    <source>
        <dbReference type="Proteomes" id="UP000604066"/>
    </source>
</evidence>
<evidence type="ECO:0000256" key="2">
    <source>
        <dbReference type="ARBA" id="ARBA00022485"/>
    </source>
</evidence>
<gene>
    <name evidence="8" type="ORF">HDG70_001353</name>
</gene>
<dbReference type="SFLD" id="SFLDG01384">
    <property type="entry name" value="thioether_bond_formation_requi"/>
    <property type="match status" value="1"/>
</dbReference>
<dbReference type="SUPFAM" id="SSF102114">
    <property type="entry name" value="Radical SAM enzymes"/>
    <property type="match status" value="1"/>
</dbReference>
<dbReference type="NCBIfam" id="TIGR04085">
    <property type="entry name" value="rSAM_more_4Fe4S"/>
    <property type="match status" value="1"/>
</dbReference>
<dbReference type="SFLD" id="SFLDG01386">
    <property type="entry name" value="main_SPASM_domain-containing"/>
    <property type="match status" value="1"/>
</dbReference>
<dbReference type="Proteomes" id="UP000604066">
    <property type="component" value="Unassembled WGS sequence"/>
</dbReference>
<dbReference type="PROSITE" id="PS01305">
    <property type="entry name" value="MOAA_NIFB_PQQE"/>
    <property type="match status" value="1"/>
</dbReference>
<keyword evidence="6" id="KW-0411">Iron-sulfur</keyword>
<dbReference type="PANTHER" id="PTHR43273:SF8">
    <property type="entry name" value="RADICAL SAM DOMAIN PROTEIN"/>
    <property type="match status" value="1"/>
</dbReference>
<dbReference type="Pfam" id="PF13186">
    <property type="entry name" value="SPASM"/>
    <property type="match status" value="1"/>
</dbReference>
<protein>
    <recommendedName>
        <fullName evidence="7">Radical SAM core domain-containing protein</fullName>
    </recommendedName>
</protein>
<dbReference type="Gene3D" id="3.20.20.70">
    <property type="entry name" value="Aldolase class I"/>
    <property type="match status" value="1"/>
</dbReference>
<keyword evidence="9" id="KW-1185">Reference proteome</keyword>
<evidence type="ECO:0000256" key="3">
    <source>
        <dbReference type="ARBA" id="ARBA00022691"/>
    </source>
</evidence>
<accession>A0ABX2RCU1</accession>
<dbReference type="PANTHER" id="PTHR43273">
    <property type="entry name" value="ANAEROBIC SULFATASE-MATURATING ENZYME HOMOLOG ASLB-RELATED"/>
    <property type="match status" value="1"/>
</dbReference>
<dbReference type="InterPro" id="IPR024025">
    <property type="entry name" value="SCIFF_rSAM_maturase"/>
</dbReference>
<dbReference type="CDD" id="cd21124">
    <property type="entry name" value="SPASM_CteB-like"/>
    <property type="match status" value="1"/>
</dbReference>
<dbReference type="PROSITE" id="PS51918">
    <property type="entry name" value="RADICAL_SAM"/>
    <property type="match status" value="1"/>
</dbReference>